<dbReference type="SUPFAM" id="SSF116734">
    <property type="entry name" value="DNA methylase specificity domain"/>
    <property type="match status" value="2"/>
</dbReference>
<dbReference type="GO" id="GO:0003677">
    <property type="term" value="F:DNA binding"/>
    <property type="evidence" value="ECO:0007669"/>
    <property type="project" value="UniProtKB-KW"/>
</dbReference>
<dbReference type="InterPro" id="IPR000055">
    <property type="entry name" value="Restrct_endonuc_typeI_TRD"/>
</dbReference>
<accession>A0A939KJP7</accession>
<dbReference type="GO" id="GO:0009307">
    <property type="term" value="P:DNA restriction-modification system"/>
    <property type="evidence" value="ECO:0007669"/>
    <property type="project" value="UniProtKB-KW"/>
</dbReference>
<sequence length="397" mass="45861">MDKKWIYIPELLYFQEGPGVRKHQYTTEGVKLLNVANLVDGKVDLSTSERYISDEEAYGKYSHFLADEGDLIIASSGIKVDYFDKKMGFVKKEHLPLCMNTSTIRFKSLDDKKLNINYFMYFLKSNSFKHQLYKEITGSAQLNFGPTHLSKMKFPLIDIDKQFYIADVLSKIERVLEHKRQQLNEYDYLIKSRFVEMFGDVDSNWNSFPIVTLNEVCRKITDGKHGGCGREDDSGYYFIGAREIFDGEMHYDTAPQIPYSDFEKDYKRCNIENGDLVIVNTGATIGKTAIANSELTKKTLLQKSVALIKTNSEVILPKFLQYYYICNTRLYKVESASAQPNLLISKIKETKVILPPLQLQDEFILFTEQVDKLKLEIQKSLDGNKILYDSLMQEYFG</sequence>
<feature type="domain" description="Type I restriction modification DNA specificity" evidence="4">
    <location>
        <begin position="54"/>
        <end position="182"/>
    </location>
</feature>
<protein>
    <submittedName>
        <fullName evidence="5">Restriction endonuclease subunit S</fullName>
    </submittedName>
</protein>
<keyword evidence="3" id="KW-0238">DNA-binding</keyword>
<dbReference type="RefSeq" id="WP_207599779.1">
    <property type="nucleotide sequence ID" value="NZ_JAFNJU010000006.1"/>
</dbReference>
<dbReference type="InterPro" id="IPR044946">
    <property type="entry name" value="Restrct_endonuc_typeI_TRD_sf"/>
</dbReference>
<dbReference type="PANTHER" id="PTHR30408">
    <property type="entry name" value="TYPE-1 RESTRICTION ENZYME ECOKI SPECIFICITY PROTEIN"/>
    <property type="match status" value="1"/>
</dbReference>
<dbReference type="Gene3D" id="3.90.220.20">
    <property type="entry name" value="DNA methylase specificity domains"/>
    <property type="match status" value="2"/>
</dbReference>
<evidence type="ECO:0000256" key="2">
    <source>
        <dbReference type="ARBA" id="ARBA00022747"/>
    </source>
</evidence>
<keyword evidence="6" id="KW-1185">Reference proteome</keyword>
<feature type="domain" description="Type I restriction modification DNA specificity" evidence="4">
    <location>
        <begin position="234"/>
        <end position="379"/>
    </location>
</feature>
<dbReference type="InterPro" id="IPR052021">
    <property type="entry name" value="Type-I_RS_S_subunit"/>
</dbReference>
<comment type="similarity">
    <text evidence="1">Belongs to the type-I restriction system S methylase family.</text>
</comment>
<evidence type="ECO:0000256" key="3">
    <source>
        <dbReference type="ARBA" id="ARBA00023125"/>
    </source>
</evidence>
<dbReference type="AlphaFoldDB" id="A0A939KJP7"/>
<dbReference type="Pfam" id="PF01420">
    <property type="entry name" value="Methylase_S"/>
    <property type="match status" value="2"/>
</dbReference>
<dbReference type="GO" id="GO:0004519">
    <property type="term" value="F:endonuclease activity"/>
    <property type="evidence" value="ECO:0007669"/>
    <property type="project" value="UniProtKB-KW"/>
</dbReference>
<dbReference type="EMBL" id="JAFNJU010000006">
    <property type="protein sequence ID" value="MBO1265261.1"/>
    <property type="molecule type" value="Genomic_DNA"/>
</dbReference>
<dbReference type="PANTHER" id="PTHR30408:SF12">
    <property type="entry name" value="TYPE I RESTRICTION ENZYME MJAVIII SPECIFICITY SUBUNIT"/>
    <property type="match status" value="1"/>
</dbReference>
<name>A0A939KJP7_9CLOT</name>
<reference evidence="5" key="1">
    <citation type="submission" date="2021-03" db="EMBL/GenBank/DDBJ databases">
        <title>Proteiniclasticum marinus sp. nov., isolated from tidal flat sediment.</title>
        <authorList>
            <person name="Namirimu T."/>
            <person name="Yang J.-A."/>
            <person name="Yang S.-H."/>
            <person name="Kim Y.-J."/>
            <person name="Kwon K.K."/>
        </authorList>
    </citation>
    <scope>NUCLEOTIDE SEQUENCE</scope>
    <source>
        <strain evidence="5">SCR006</strain>
    </source>
</reference>
<organism evidence="5 6">
    <name type="scientific">Proteiniclasticum aestuarii</name>
    <dbReference type="NCBI Taxonomy" id="2817862"/>
    <lineage>
        <taxon>Bacteria</taxon>
        <taxon>Bacillati</taxon>
        <taxon>Bacillota</taxon>
        <taxon>Clostridia</taxon>
        <taxon>Eubacteriales</taxon>
        <taxon>Clostridiaceae</taxon>
        <taxon>Proteiniclasticum</taxon>
    </lineage>
</organism>
<dbReference type="Proteomes" id="UP000664218">
    <property type="component" value="Unassembled WGS sequence"/>
</dbReference>
<keyword evidence="5" id="KW-0540">Nuclease</keyword>
<proteinExistence type="inferred from homology"/>
<evidence type="ECO:0000313" key="5">
    <source>
        <dbReference type="EMBL" id="MBO1265261.1"/>
    </source>
</evidence>
<keyword evidence="5" id="KW-0378">Hydrolase</keyword>
<keyword evidence="5" id="KW-0255">Endonuclease</keyword>
<keyword evidence="2" id="KW-0680">Restriction system</keyword>
<evidence type="ECO:0000256" key="1">
    <source>
        <dbReference type="ARBA" id="ARBA00010923"/>
    </source>
</evidence>
<comment type="caution">
    <text evidence="5">The sequence shown here is derived from an EMBL/GenBank/DDBJ whole genome shotgun (WGS) entry which is preliminary data.</text>
</comment>
<gene>
    <name evidence="5" type="ORF">J3A84_09495</name>
</gene>
<evidence type="ECO:0000313" key="6">
    <source>
        <dbReference type="Proteomes" id="UP000664218"/>
    </source>
</evidence>
<evidence type="ECO:0000259" key="4">
    <source>
        <dbReference type="Pfam" id="PF01420"/>
    </source>
</evidence>